<evidence type="ECO:0000313" key="1">
    <source>
        <dbReference type="EMBL" id="KKK88166.1"/>
    </source>
</evidence>
<protein>
    <recommendedName>
        <fullName evidence="2">DUF1833 domain-containing protein</fullName>
    </recommendedName>
</protein>
<proteinExistence type="predicted"/>
<gene>
    <name evidence="1" type="ORF">LCGC14_2745900</name>
</gene>
<accession>A0A0F9BUU5</accession>
<dbReference type="EMBL" id="LAZR01050078">
    <property type="protein sequence ID" value="KKK88166.1"/>
    <property type="molecule type" value="Genomic_DNA"/>
</dbReference>
<evidence type="ECO:0008006" key="2">
    <source>
        <dbReference type="Google" id="ProtNLM"/>
    </source>
</evidence>
<organism evidence="1">
    <name type="scientific">marine sediment metagenome</name>
    <dbReference type="NCBI Taxonomy" id="412755"/>
    <lineage>
        <taxon>unclassified sequences</taxon>
        <taxon>metagenomes</taxon>
        <taxon>ecological metagenomes</taxon>
    </lineage>
</organism>
<dbReference type="AlphaFoldDB" id="A0A0F9BUU5"/>
<dbReference type="Pfam" id="PF08875">
    <property type="entry name" value="DUF1833"/>
    <property type="match status" value="1"/>
</dbReference>
<name>A0A0F9BUU5_9ZZZZ</name>
<sequence>MGRTVTSAMLQEMFAQQTDQVFILLVTIDHDDLSQPIRICSDSQNIDSNGDTYVALPFQFGLPDESDSGSTRARLKIDNVDRSIVAAVRQLQTTPIVQMQIIRADAPDVVEVDFPQLRFSSIGYSALIVEGELSVEDFMQEPYPTPAFVPSLFPGLF</sequence>
<comment type="caution">
    <text evidence="1">The sequence shown here is derived from an EMBL/GenBank/DDBJ whole genome shotgun (WGS) entry which is preliminary data.</text>
</comment>
<reference evidence="1" key="1">
    <citation type="journal article" date="2015" name="Nature">
        <title>Complex archaea that bridge the gap between prokaryotes and eukaryotes.</title>
        <authorList>
            <person name="Spang A."/>
            <person name="Saw J.H."/>
            <person name="Jorgensen S.L."/>
            <person name="Zaremba-Niedzwiedzka K."/>
            <person name="Martijn J."/>
            <person name="Lind A.E."/>
            <person name="van Eijk R."/>
            <person name="Schleper C."/>
            <person name="Guy L."/>
            <person name="Ettema T.J."/>
        </authorList>
    </citation>
    <scope>NUCLEOTIDE SEQUENCE</scope>
</reference>
<dbReference type="InterPro" id="IPR014974">
    <property type="entry name" value="DUF1833"/>
</dbReference>